<dbReference type="CDD" id="cd00165">
    <property type="entry name" value="S4"/>
    <property type="match status" value="1"/>
</dbReference>
<keyword evidence="1" id="KW-0694">RNA-binding</keyword>
<proteinExistence type="predicted"/>
<feature type="domain" description="RNA-binding S4" evidence="2">
    <location>
        <begin position="13"/>
        <end position="73"/>
    </location>
</feature>
<dbReference type="GO" id="GO:0003723">
    <property type="term" value="F:RNA binding"/>
    <property type="evidence" value="ECO:0007669"/>
    <property type="project" value="UniProtKB-KW"/>
</dbReference>
<dbReference type="KEGG" id="lch:Lcho_2522"/>
<dbReference type="OrthoDB" id="9802835at2"/>
<evidence type="ECO:0000313" key="3">
    <source>
        <dbReference type="EMBL" id="ACB34787.1"/>
    </source>
</evidence>
<dbReference type="EMBL" id="CP001013">
    <property type="protein sequence ID" value="ACB34787.1"/>
    <property type="molecule type" value="Genomic_DNA"/>
</dbReference>
<dbReference type="RefSeq" id="WP_012347543.1">
    <property type="nucleotide sequence ID" value="NC_010524.1"/>
</dbReference>
<dbReference type="HOGENOM" id="CLU_127162_1_1_4"/>
<sequence length="74" mass="7552">MNDIEFTLRGDHIGLDALLKATGLADSGGAAKALIAQGLVQIDGQTELRKTCKVRAGQCVTFAGSRVLVAAGAP</sequence>
<reference evidence="3 4" key="1">
    <citation type="submission" date="2008-03" db="EMBL/GenBank/DDBJ databases">
        <title>Complete sequence of Leptothrix cholodnii SP-6.</title>
        <authorList>
            <consortium name="US DOE Joint Genome Institute"/>
            <person name="Copeland A."/>
            <person name="Lucas S."/>
            <person name="Lapidus A."/>
            <person name="Glavina del Rio T."/>
            <person name="Dalin E."/>
            <person name="Tice H."/>
            <person name="Bruce D."/>
            <person name="Goodwin L."/>
            <person name="Pitluck S."/>
            <person name="Chertkov O."/>
            <person name="Brettin T."/>
            <person name="Detter J.C."/>
            <person name="Han C."/>
            <person name="Kuske C.R."/>
            <person name="Schmutz J."/>
            <person name="Larimer F."/>
            <person name="Land M."/>
            <person name="Hauser L."/>
            <person name="Kyrpides N."/>
            <person name="Lykidis A."/>
            <person name="Emerson D."/>
            <person name="Richardson P."/>
        </authorList>
    </citation>
    <scope>NUCLEOTIDE SEQUENCE [LARGE SCALE GENOMIC DNA]</scope>
    <source>
        <strain evidence="4">ATCC 51168 / LMG 8142 / SP-6</strain>
    </source>
</reference>
<dbReference type="PROSITE" id="PS50889">
    <property type="entry name" value="S4"/>
    <property type="match status" value="1"/>
</dbReference>
<evidence type="ECO:0000313" key="4">
    <source>
        <dbReference type="Proteomes" id="UP000001693"/>
    </source>
</evidence>
<dbReference type="STRING" id="395495.Lcho_2522"/>
<dbReference type="InterPro" id="IPR002942">
    <property type="entry name" value="S4_RNA-bd"/>
</dbReference>
<name>B1Y6F1_LEPCP</name>
<evidence type="ECO:0000259" key="2">
    <source>
        <dbReference type="SMART" id="SM00363"/>
    </source>
</evidence>
<dbReference type="InterPro" id="IPR036986">
    <property type="entry name" value="S4_RNA-bd_sf"/>
</dbReference>
<evidence type="ECO:0000256" key="1">
    <source>
        <dbReference type="PROSITE-ProRule" id="PRU00182"/>
    </source>
</evidence>
<dbReference type="Proteomes" id="UP000001693">
    <property type="component" value="Chromosome"/>
</dbReference>
<dbReference type="eggNOG" id="COG2501">
    <property type="taxonomic scope" value="Bacteria"/>
</dbReference>
<organism evidence="3 4">
    <name type="scientific">Leptothrix cholodnii (strain ATCC 51168 / LMG 8142 / SP-6)</name>
    <name type="common">Leptothrix discophora (strain SP-6)</name>
    <dbReference type="NCBI Taxonomy" id="395495"/>
    <lineage>
        <taxon>Bacteria</taxon>
        <taxon>Pseudomonadati</taxon>
        <taxon>Pseudomonadota</taxon>
        <taxon>Betaproteobacteria</taxon>
        <taxon>Burkholderiales</taxon>
        <taxon>Sphaerotilaceae</taxon>
        <taxon>Leptothrix</taxon>
    </lineage>
</organism>
<gene>
    <name evidence="3" type="ordered locus">Lcho_2522</name>
</gene>
<dbReference type="SUPFAM" id="SSF55174">
    <property type="entry name" value="Alpha-L RNA-binding motif"/>
    <property type="match status" value="1"/>
</dbReference>
<dbReference type="Pfam" id="PF13275">
    <property type="entry name" value="S4_2"/>
    <property type="match status" value="1"/>
</dbReference>
<dbReference type="SMART" id="SM00363">
    <property type="entry name" value="S4"/>
    <property type="match status" value="1"/>
</dbReference>
<dbReference type="AlphaFoldDB" id="B1Y6F1"/>
<dbReference type="Gene3D" id="3.10.290.10">
    <property type="entry name" value="RNA-binding S4 domain"/>
    <property type="match status" value="1"/>
</dbReference>
<protein>
    <submittedName>
        <fullName evidence="3">RNA-binding S4 domain protein</fullName>
    </submittedName>
</protein>
<accession>B1Y6F1</accession>
<keyword evidence="4" id="KW-1185">Reference proteome</keyword>